<dbReference type="FunFam" id="3.40.640.10:FF:000004">
    <property type="entry name" value="Acetylornithine aminotransferase"/>
    <property type="match status" value="1"/>
</dbReference>
<feature type="binding site" evidence="9">
    <location>
        <position position="193"/>
    </location>
    <ligand>
        <name>substrate</name>
    </ligand>
</feature>
<dbReference type="NCBIfam" id="NF004624">
    <property type="entry name" value="PRK05964.1"/>
    <property type="match status" value="1"/>
</dbReference>
<accession>A0A517SYB1</accession>
<comment type="catalytic activity">
    <reaction evidence="8 9">
        <text>(8S)-8-amino-7-oxononanoate + S-adenosyl-L-methionine = S-adenosyl-4-methylsulfanyl-2-oxobutanoate + (7R,8S)-7,8-diammoniononanoate</text>
        <dbReference type="Rhea" id="RHEA:16861"/>
        <dbReference type="ChEBI" id="CHEBI:16490"/>
        <dbReference type="ChEBI" id="CHEBI:59789"/>
        <dbReference type="ChEBI" id="CHEBI:149468"/>
        <dbReference type="ChEBI" id="CHEBI:149469"/>
        <dbReference type="EC" id="2.6.1.62"/>
    </reaction>
</comment>
<feature type="binding site" evidence="9">
    <location>
        <position position="434"/>
    </location>
    <ligand>
        <name>substrate</name>
    </ligand>
</feature>
<dbReference type="InterPro" id="IPR005815">
    <property type="entry name" value="BioA"/>
</dbReference>
<evidence type="ECO:0000256" key="6">
    <source>
        <dbReference type="ARBA" id="ARBA00022756"/>
    </source>
</evidence>
<evidence type="ECO:0000256" key="2">
    <source>
        <dbReference type="ARBA" id="ARBA00005063"/>
    </source>
</evidence>
<dbReference type="Gene3D" id="3.90.1150.10">
    <property type="entry name" value="Aspartate Aminotransferase, domain 1"/>
    <property type="match status" value="1"/>
</dbReference>
<keyword evidence="3 9" id="KW-0032">Aminotransferase</keyword>
<dbReference type="NCBIfam" id="TIGR00508">
    <property type="entry name" value="bioA"/>
    <property type="match status" value="1"/>
</dbReference>
<dbReference type="AlphaFoldDB" id="A0A517SYB1"/>
<dbReference type="UniPathway" id="UPA00078">
    <property type="reaction ID" value="UER00160"/>
</dbReference>
<keyword evidence="9" id="KW-0963">Cytoplasm</keyword>
<gene>
    <name evidence="9 10" type="primary">bioA</name>
    <name evidence="10" type="ORF">SV7mr_36710</name>
</gene>
<feature type="site" description="Participates in the substrate recognition with KAPA and in a stacking interaction with the adenine ring of SAM" evidence="9">
    <location>
        <position position="65"/>
    </location>
</feature>
<sequence length="473" mass="51103">MLSLETDLASAQILAHESIFLGLEQLSVTPSDPKSLSSKTEHQASAATSLPPWQLAGRDHLWMPYCQMKTAPQPVAVEHAQGVRLHLADGRTLIDGLASWWSACHGYSHPDIVAAMTEQLQRMSHVMFGGVHHEPAAVLAAGLAELLPGDLNRVFLIDSGSVAVELAMKMAIQYHLNRGQTGRTRFVSFANAYHGDTTGAMSLCDPNRSMHAHFAGGLLQQISVALPQDVDSLGSFEDLLQQRGQQIAAVFIEPLVQGAGGMRFHSADVLRGIAELCKRDGILLVADELATGFGRTGTMFAIEQADIVPDIICLGKALTAGMVGMAATVATEEVFAAFWCDDPAAALMHGPTFMANPLACAAANASLQLFRDGGVLRRVTEIERTLQQQLACCADLDPVVEVRVKGAIGAIQVDKLVHLDRLRQAFIDRGVWLRPFGDCIYTTPPLVIDDEDLLTLCRVICEVVAEWATWPRS</sequence>
<dbReference type="GO" id="GO:0005737">
    <property type="term" value="C:cytoplasm"/>
    <property type="evidence" value="ECO:0007669"/>
    <property type="project" value="UniProtKB-SubCell"/>
</dbReference>
<evidence type="ECO:0000256" key="3">
    <source>
        <dbReference type="ARBA" id="ARBA00022576"/>
    </source>
</evidence>
<dbReference type="Gene3D" id="3.40.640.10">
    <property type="entry name" value="Type I PLP-dependent aspartate aminotransferase-like (Major domain)"/>
    <property type="match status" value="1"/>
</dbReference>
<keyword evidence="11" id="KW-1185">Reference proteome</keyword>
<dbReference type="InterPro" id="IPR005814">
    <property type="entry name" value="Aminotrans_3"/>
</dbReference>
<dbReference type="InterPro" id="IPR015422">
    <property type="entry name" value="PyrdxlP-dep_Trfase_small"/>
</dbReference>
<dbReference type="PANTHER" id="PTHR42684">
    <property type="entry name" value="ADENOSYLMETHIONINE-8-AMINO-7-OXONONANOATE AMINOTRANSFERASE"/>
    <property type="match status" value="1"/>
</dbReference>
<evidence type="ECO:0000256" key="8">
    <source>
        <dbReference type="ARBA" id="ARBA00048449"/>
    </source>
</evidence>
<dbReference type="SUPFAM" id="SSF53383">
    <property type="entry name" value="PLP-dependent transferases"/>
    <property type="match status" value="1"/>
</dbReference>
<proteinExistence type="inferred from homology"/>
<comment type="function">
    <text evidence="9">Catalyzes the transfer of the alpha-amino group from S-adenosyl-L-methionine (SAM) to 7-keto-8-aminopelargonic acid (KAPA) to form 7,8-diaminopelargonic acid (DAPA). It is the only aminotransferase known to utilize SAM as an amino donor.</text>
</comment>
<dbReference type="GO" id="GO:0009102">
    <property type="term" value="P:biotin biosynthetic process"/>
    <property type="evidence" value="ECO:0007669"/>
    <property type="project" value="UniProtKB-UniRule"/>
</dbReference>
<evidence type="ECO:0000256" key="1">
    <source>
        <dbReference type="ARBA" id="ARBA00001933"/>
    </source>
</evidence>
<evidence type="ECO:0000313" key="11">
    <source>
        <dbReference type="Proteomes" id="UP000315003"/>
    </source>
</evidence>
<evidence type="ECO:0000256" key="7">
    <source>
        <dbReference type="ARBA" id="ARBA00022898"/>
    </source>
</evidence>
<dbReference type="PANTHER" id="PTHR42684:SF17">
    <property type="entry name" value="ADENOSYLMETHIONINE-8-AMINO-7-OXONONANOATE AMINOTRANSFERASE"/>
    <property type="match status" value="1"/>
</dbReference>
<dbReference type="InterPro" id="IPR015424">
    <property type="entry name" value="PyrdxlP-dep_Trfase"/>
</dbReference>
<dbReference type="GO" id="GO:0030170">
    <property type="term" value="F:pyridoxal phosphate binding"/>
    <property type="evidence" value="ECO:0007669"/>
    <property type="project" value="UniProtKB-UniRule"/>
</dbReference>
<evidence type="ECO:0000313" key="10">
    <source>
        <dbReference type="EMBL" id="QDT61140.1"/>
    </source>
</evidence>
<comment type="similarity">
    <text evidence="9">Belongs to the class-III pyridoxal-phosphate-dependent aminotransferase family. BioA subfamily.</text>
</comment>
<feature type="binding site" evidence="9">
    <location>
        <position position="100"/>
    </location>
    <ligand>
        <name>substrate</name>
    </ligand>
</feature>
<protein>
    <recommendedName>
        <fullName evidence="9">Adenosylmethionine-8-amino-7-oxononanoate aminotransferase</fullName>
        <ecNumber evidence="9">2.6.1.62</ecNumber>
    </recommendedName>
    <alternativeName>
        <fullName evidence="9">7,8-diamino-pelargonic acid aminotransferase</fullName>
        <shortName evidence="9">DAPA AT</shortName>
        <shortName evidence="9">DAPA aminotransferase</shortName>
    </alternativeName>
    <alternativeName>
        <fullName evidence="9">7,8-diaminononanoate synthase</fullName>
        <shortName evidence="9">DANS</shortName>
    </alternativeName>
    <alternativeName>
        <fullName evidence="9">Diaminopelargonic acid synthase</fullName>
    </alternativeName>
</protein>
<keyword evidence="4 9" id="KW-0808">Transferase</keyword>
<feature type="binding site" evidence="9">
    <location>
        <position position="350"/>
    </location>
    <ligand>
        <name>substrate</name>
    </ligand>
</feature>
<keyword evidence="5 9" id="KW-0949">S-adenosyl-L-methionine</keyword>
<dbReference type="EC" id="2.6.1.62" evidence="9"/>
<evidence type="ECO:0000256" key="4">
    <source>
        <dbReference type="ARBA" id="ARBA00022679"/>
    </source>
</evidence>
<comment type="pathway">
    <text evidence="2 9">Cofactor biosynthesis; biotin biosynthesis; 7,8-diaminononanoate from 8-amino-7-oxononanoate (SAM route): step 1/1.</text>
</comment>
<evidence type="ECO:0000256" key="9">
    <source>
        <dbReference type="HAMAP-Rule" id="MF_00834"/>
    </source>
</evidence>
<organism evidence="10 11">
    <name type="scientific">Stieleria bergensis</name>
    <dbReference type="NCBI Taxonomy" id="2528025"/>
    <lineage>
        <taxon>Bacteria</taxon>
        <taxon>Pseudomonadati</taxon>
        <taxon>Planctomycetota</taxon>
        <taxon>Planctomycetia</taxon>
        <taxon>Pirellulales</taxon>
        <taxon>Pirellulaceae</taxon>
        <taxon>Stieleria</taxon>
    </lineage>
</organism>
<comment type="cofactor">
    <cofactor evidence="1 9">
        <name>pyridoxal 5'-phosphate</name>
        <dbReference type="ChEBI" id="CHEBI:597326"/>
    </cofactor>
</comment>
<evidence type="ECO:0000256" key="5">
    <source>
        <dbReference type="ARBA" id="ARBA00022691"/>
    </source>
</evidence>
<dbReference type="Proteomes" id="UP000315003">
    <property type="component" value="Chromosome"/>
</dbReference>
<feature type="binding site" evidence="9">
    <location>
        <position position="287"/>
    </location>
    <ligand>
        <name>pyridoxal 5'-phosphate</name>
        <dbReference type="ChEBI" id="CHEBI:597326"/>
    </ligand>
</feature>
<comment type="subunit">
    <text evidence="9">Homodimer.</text>
</comment>
<dbReference type="InterPro" id="IPR015421">
    <property type="entry name" value="PyrdxlP-dep_Trfase_major"/>
</dbReference>
<dbReference type="PIRSF" id="PIRSF000521">
    <property type="entry name" value="Transaminase_4ab_Lys_Orn"/>
    <property type="match status" value="1"/>
</dbReference>
<keyword evidence="6 9" id="KW-0093">Biotin biosynthesis</keyword>
<feature type="modified residue" description="N6-(pyridoxal phosphate)lysine" evidence="9">
    <location>
        <position position="316"/>
    </location>
</feature>
<dbReference type="CDD" id="cd00610">
    <property type="entry name" value="OAT_like"/>
    <property type="match status" value="1"/>
</dbReference>
<feature type="binding site" evidence="9">
    <location>
        <position position="316"/>
    </location>
    <ligand>
        <name>substrate</name>
    </ligand>
</feature>
<comment type="subcellular location">
    <subcellularLocation>
        <location evidence="9">Cytoplasm</location>
    </subcellularLocation>
</comment>
<dbReference type="GO" id="GO:0004015">
    <property type="term" value="F:adenosylmethionine-8-amino-7-oxononanoate transaminase activity"/>
    <property type="evidence" value="ECO:0007669"/>
    <property type="project" value="UniProtKB-UniRule"/>
</dbReference>
<feature type="binding site" evidence="9">
    <location>
        <begin position="351"/>
        <end position="352"/>
    </location>
    <ligand>
        <name>pyridoxal 5'-phosphate</name>
        <dbReference type="ChEBI" id="CHEBI:597326"/>
    </ligand>
</feature>
<name>A0A517SYB1_9BACT</name>
<feature type="binding site" evidence="9">
    <location>
        <begin position="160"/>
        <end position="161"/>
    </location>
    <ligand>
        <name>pyridoxal 5'-phosphate</name>
        <dbReference type="ChEBI" id="CHEBI:597326"/>
    </ligand>
</feature>
<reference evidence="10 11" key="1">
    <citation type="submission" date="2019-02" db="EMBL/GenBank/DDBJ databases">
        <title>Deep-cultivation of Planctomycetes and their phenomic and genomic characterization uncovers novel biology.</title>
        <authorList>
            <person name="Wiegand S."/>
            <person name="Jogler M."/>
            <person name="Boedeker C."/>
            <person name="Pinto D."/>
            <person name="Vollmers J."/>
            <person name="Rivas-Marin E."/>
            <person name="Kohn T."/>
            <person name="Peeters S.H."/>
            <person name="Heuer A."/>
            <person name="Rast P."/>
            <person name="Oberbeckmann S."/>
            <person name="Bunk B."/>
            <person name="Jeske O."/>
            <person name="Meyerdierks A."/>
            <person name="Storesund J.E."/>
            <person name="Kallscheuer N."/>
            <person name="Luecker S."/>
            <person name="Lage O.M."/>
            <person name="Pohl T."/>
            <person name="Merkel B.J."/>
            <person name="Hornburger P."/>
            <person name="Mueller R.-W."/>
            <person name="Bruemmer F."/>
            <person name="Labrenz M."/>
            <person name="Spormann A.M."/>
            <person name="Op den Camp H."/>
            <person name="Overmann J."/>
            <person name="Amann R."/>
            <person name="Jetten M.S.M."/>
            <person name="Mascher T."/>
            <person name="Medema M.H."/>
            <person name="Devos D.P."/>
            <person name="Kaster A.-K."/>
            <person name="Ovreas L."/>
            <person name="Rohde M."/>
            <person name="Galperin M.Y."/>
            <person name="Jogler C."/>
        </authorList>
    </citation>
    <scope>NUCLEOTIDE SEQUENCE [LARGE SCALE GENOMIC DNA]</scope>
    <source>
        <strain evidence="10 11">SV_7m_r</strain>
    </source>
</reference>
<dbReference type="EMBL" id="CP036272">
    <property type="protein sequence ID" value="QDT61140.1"/>
    <property type="molecule type" value="Genomic_DNA"/>
</dbReference>
<keyword evidence="7 9" id="KW-0663">Pyridoxal phosphate</keyword>
<dbReference type="Pfam" id="PF00202">
    <property type="entry name" value="Aminotran_3"/>
    <property type="match status" value="1"/>
</dbReference>
<dbReference type="HAMAP" id="MF_00834">
    <property type="entry name" value="BioA"/>
    <property type="match status" value="1"/>
</dbReference>